<feature type="region of interest" description="Disordered" evidence="1">
    <location>
        <begin position="422"/>
        <end position="443"/>
    </location>
</feature>
<dbReference type="Proteomes" id="UP001596540">
    <property type="component" value="Unassembled WGS sequence"/>
</dbReference>
<sequence length="443" mass="46933">MRIGAAAALGMLFLTTLPSGREPAAAAGVPQRGGTGWIHEDLATATRSNVLLDASGLRAAGAARLPMAASVRGVRAVPGGIALFPAHDLARSAGALQVAVAGTATRGDLVVEARGQRPDGVWTEWREAADATAGDGDRIELPDVVSRVQLRVGFTPEAADGPARVSGVRFRPLDGAAERRERPGKPYSARLYATRIGLVGARTANGHVIRTADHFVALPSRRGLAARGSGDYTVRVCAEKRCAYVPVWDVGPWNIKDDHWNAGREMWTDLPHGRPQAQAAHEEGYNRGLDGFGRRVRNPAGIDLADGTYREALKLRDNGWVDVDYLWTADYAHPAEVGTRSKRHPLIVRSGPATTFDHVGLAAHSARVDVSCRAAGQEVDGPFGRTDEWLKIGRRNFIPAAYARGGTEAPRCAKRWKLAQSSAGSGGAPAAESLVEAVPGSGG</sequence>
<organism evidence="2 3">
    <name type="scientific">Marinactinospora rubrisoli</name>
    <dbReference type="NCBI Taxonomy" id="2715399"/>
    <lineage>
        <taxon>Bacteria</taxon>
        <taxon>Bacillati</taxon>
        <taxon>Actinomycetota</taxon>
        <taxon>Actinomycetes</taxon>
        <taxon>Streptosporangiales</taxon>
        <taxon>Nocardiopsidaceae</taxon>
        <taxon>Marinactinospora</taxon>
    </lineage>
</organism>
<accession>A0ABW2KBD0</accession>
<evidence type="ECO:0000313" key="3">
    <source>
        <dbReference type="Proteomes" id="UP001596540"/>
    </source>
</evidence>
<evidence type="ECO:0000313" key="2">
    <source>
        <dbReference type="EMBL" id="MFC7326750.1"/>
    </source>
</evidence>
<reference evidence="3" key="1">
    <citation type="journal article" date="2019" name="Int. J. Syst. Evol. Microbiol.">
        <title>The Global Catalogue of Microorganisms (GCM) 10K type strain sequencing project: providing services to taxonomists for standard genome sequencing and annotation.</title>
        <authorList>
            <consortium name="The Broad Institute Genomics Platform"/>
            <consortium name="The Broad Institute Genome Sequencing Center for Infectious Disease"/>
            <person name="Wu L."/>
            <person name="Ma J."/>
        </authorList>
    </citation>
    <scope>NUCLEOTIDE SEQUENCE [LARGE SCALE GENOMIC DNA]</scope>
    <source>
        <strain evidence="3">CGMCC 4.7382</strain>
    </source>
</reference>
<dbReference type="EMBL" id="JBHTBH010000001">
    <property type="protein sequence ID" value="MFC7326750.1"/>
    <property type="molecule type" value="Genomic_DNA"/>
</dbReference>
<proteinExistence type="predicted"/>
<comment type="caution">
    <text evidence="2">The sequence shown here is derived from an EMBL/GenBank/DDBJ whole genome shotgun (WGS) entry which is preliminary data.</text>
</comment>
<dbReference type="RefSeq" id="WP_379868644.1">
    <property type="nucleotide sequence ID" value="NZ_JBHTBH010000001.1"/>
</dbReference>
<feature type="compositionally biased region" description="Low complexity" evidence="1">
    <location>
        <begin position="422"/>
        <end position="431"/>
    </location>
</feature>
<protein>
    <recommendedName>
        <fullName evidence="4">Secreted protein</fullName>
    </recommendedName>
</protein>
<keyword evidence="3" id="KW-1185">Reference proteome</keyword>
<evidence type="ECO:0008006" key="4">
    <source>
        <dbReference type="Google" id="ProtNLM"/>
    </source>
</evidence>
<evidence type="ECO:0000256" key="1">
    <source>
        <dbReference type="SAM" id="MobiDB-lite"/>
    </source>
</evidence>
<name>A0ABW2KBD0_9ACTN</name>
<gene>
    <name evidence="2" type="ORF">ACFQRF_03260</name>
</gene>